<feature type="transmembrane region" description="Helical" evidence="8">
    <location>
        <begin position="359"/>
        <end position="378"/>
    </location>
</feature>
<evidence type="ECO:0000256" key="8">
    <source>
        <dbReference type="SAM" id="Phobius"/>
    </source>
</evidence>
<evidence type="ECO:0000256" key="2">
    <source>
        <dbReference type="ARBA" id="ARBA00007040"/>
    </source>
</evidence>
<feature type="transmembrane region" description="Helical" evidence="8">
    <location>
        <begin position="155"/>
        <end position="177"/>
    </location>
</feature>
<dbReference type="Pfam" id="PF13520">
    <property type="entry name" value="AA_permease_2"/>
    <property type="match status" value="1"/>
</dbReference>
<feature type="transmembrane region" description="Helical" evidence="8">
    <location>
        <begin position="384"/>
        <end position="404"/>
    </location>
</feature>
<evidence type="ECO:0000313" key="12">
    <source>
        <dbReference type="EMBL" id="JAG43491.1"/>
    </source>
</evidence>
<protein>
    <submittedName>
        <fullName evidence="10">Large neutral amino acids transporter small subunit 2</fullName>
    </submittedName>
</protein>
<dbReference type="EMBL" id="GBHO01015177">
    <property type="protein sequence ID" value="JAG28427.1"/>
    <property type="molecule type" value="Transcribed_RNA"/>
</dbReference>
<sequence>RRRVVVRPRFPAEDFPVWCPPSPVGVGAVMAEPVPLKRKITLWNGVAIIVGSIIGSGIFVSPTGVYDCTHSVGWSLLVWAISGVFSTLGALCFAELGTAITRSGGDYAYILEAFGDLPGFLRLWAALVIIRPTTQAIVALTFAQYAAKPFFPDCAVPGTAVSLLAASALSLLTLINCMSVRWALAVQNIFTAAKLFALIAIILAGLFHIATGHTEYFEKPMEGDHSLTSLAMALFSGLFAFGGWNYLNFVTGELQDPYKNLPRAIWIAMPIVTLVYVAANLAYFAVVSPAEMLSSPAVAVTFGQKMFGPVAWVVPVFVALSTFGGVNGILFTSARLYAEGARQGHLPRIFSYIHVTEETPIPALLFTGLASVVMVWWSDVFVLINYYSQVLWISVGSCVAGLLYMRKTKPDLPRPIKVNLALPIIFLLSVLFLVVATTIKEPVSSAIGLLIILAGIPIYYLCVKRKPHPRQSKGFWNTFAIYVQRTFHVMAPNTPDSL</sequence>
<evidence type="ECO:0000313" key="10">
    <source>
        <dbReference type="EMBL" id="JAG28427.1"/>
    </source>
</evidence>
<keyword evidence="4" id="KW-1003">Cell membrane</keyword>
<evidence type="ECO:0000256" key="1">
    <source>
        <dbReference type="ARBA" id="ARBA00004651"/>
    </source>
</evidence>
<dbReference type="FunFam" id="1.20.1740.10:FF:000003">
    <property type="entry name" value="Y+L amino acid transporter 1 isoform X1"/>
    <property type="match status" value="1"/>
</dbReference>
<keyword evidence="7 8" id="KW-0472">Membrane</keyword>
<evidence type="ECO:0000313" key="11">
    <source>
        <dbReference type="EMBL" id="JAG42888.1"/>
    </source>
</evidence>
<dbReference type="InterPro" id="IPR002293">
    <property type="entry name" value="AA/rel_permease1"/>
</dbReference>
<evidence type="ECO:0000256" key="4">
    <source>
        <dbReference type="ARBA" id="ARBA00022475"/>
    </source>
</evidence>
<dbReference type="GO" id="GO:0015179">
    <property type="term" value="F:L-amino acid transmembrane transporter activity"/>
    <property type="evidence" value="ECO:0007669"/>
    <property type="project" value="TreeGrafter"/>
</dbReference>
<reference evidence="10" key="1">
    <citation type="journal article" date="2014" name="PLoS ONE">
        <title>Transcriptome-Based Identification of ABC Transporters in the Western Tarnished Plant Bug Lygus hesperus.</title>
        <authorList>
            <person name="Hull J.J."/>
            <person name="Chaney K."/>
            <person name="Geib S.M."/>
            <person name="Fabrick J.A."/>
            <person name="Brent C.S."/>
            <person name="Walsh D."/>
            <person name="Lavine L.C."/>
        </authorList>
    </citation>
    <scope>NUCLEOTIDE SEQUENCE</scope>
</reference>
<feature type="transmembrane region" description="Helical" evidence="8">
    <location>
        <begin position="416"/>
        <end position="439"/>
    </location>
</feature>
<dbReference type="EMBL" id="GBHO01040858">
    <property type="protein sequence ID" value="JAG02746.1"/>
    <property type="molecule type" value="Transcribed_RNA"/>
</dbReference>
<name>A0A0A9Y5T6_LYGHE</name>
<dbReference type="EMBL" id="GBHO01000716">
    <property type="protein sequence ID" value="JAG42888.1"/>
    <property type="molecule type" value="Transcribed_RNA"/>
</dbReference>
<dbReference type="EMBL" id="GBHO01000113">
    <property type="protein sequence ID" value="JAG43491.1"/>
    <property type="molecule type" value="Transcribed_RNA"/>
</dbReference>
<proteinExistence type="inferred from homology"/>
<dbReference type="PANTHER" id="PTHR11785">
    <property type="entry name" value="AMINO ACID TRANSPORTER"/>
    <property type="match status" value="1"/>
</dbReference>
<keyword evidence="5 8" id="KW-0812">Transmembrane</keyword>
<reference evidence="10" key="2">
    <citation type="submission" date="2014-07" db="EMBL/GenBank/DDBJ databases">
        <authorList>
            <person name="Hull J."/>
        </authorList>
    </citation>
    <scope>NUCLEOTIDE SEQUENCE</scope>
</reference>
<keyword evidence="6 8" id="KW-1133">Transmembrane helix</keyword>
<feature type="transmembrane region" description="Helical" evidence="8">
    <location>
        <begin position="312"/>
        <end position="338"/>
    </location>
</feature>
<dbReference type="Gene3D" id="1.20.1740.10">
    <property type="entry name" value="Amino acid/polyamine transporter I"/>
    <property type="match status" value="1"/>
</dbReference>
<dbReference type="EMBL" id="GBHO01000108">
    <property type="protein sequence ID" value="JAG43496.1"/>
    <property type="molecule type" value="Transcribed_RNA"/>
</dbReference>
<dbReference type="InterPro" id="IPR050598">
    <property type="entry name" value="AminoAcid_Transporter"/>
</dbReference>
<gene>
    <name evidence="10" type="primary">Slc7a8_5</name>
    <name evidence="13" type="synonym">Slc7a8_0</name>
    <name evidence="12" type="synonym">Slc7a8_1</name>
    <name evidence="9" type="synonym">Slc7a8_2</name>
    <name evidence="11" type="synonym">Slc7a8_4</name>
    <name evidence="13" type="ORF">CM83_78736</name>
    <name evidence="9" type="ORF">CM83_78741</name>
    <name evidence="11" type="ORF">CM83_78754</name>
    <name evidence="12" type="ORF">CM83_78772</name>
    <name evidence="10" type="ORF">CM83_78779</name>
</gene>
<accession>A0A0A9Y5T6</accession>
<dbReference type="GO" id="GO:0005886">
    <property type="term" value="C:plasma membrane"/>
    <property type="evidence" value="ECO:0007669"/>
    <property type="project" value="UniProtKB-SubCell"/>
</dbReference>
<feature type="transmembrane region" description="Helical" evidence="8">
    <location>
        <begin position="264"/>
        <end position="286"/>
    </location>
</feature>
<evidence type="ECO:0000256" key="5">
    <source>
        <dbReference type="ARBA" id="ARBA00022692"/>
    </source>
</evidence>
<evidence type="ECO:0000313" key="9">
    <source>
        <dbReference type="EMBL" id="JAG02746.1"/>
    </source>
</evidence>
<feature type="transmembrane region" description="Helical" evidence="8">
    <location>
        <begin position="40"/>
        <end position="60"/>
    </location>
</feature>
<evidence type="ECO:0000313" key="13">
    <source>
        <dbReference type="EMBL" id="JAG43496.1"/>
    </source>
</evidence>
<feature type="transmembrane region" description="Helical" evidence="8">
    <location>
        <begin position="230"/>
        <end position="252"/>
    </location>
</feature>
<dbReference type="PIRSF" id="PIRSF006060">
    <property type="entry name" value="AA_transporter"/>
    <property type="match status" value="1"/>
</dbReference>
<evidence type="ECO:0000256" key="3">
    <source>
        <dbReference type="ARBA" id="ARBA00022448"/>
    </source>
</evidence>
<evidence type="ECO:0000256" key="7">
    <source>
        <dbReference type="ARBA" id="ARBA00023136"/>
    </source>
</evidence>
<evidence type="ECO:0000256" key="6">
    <source>
        <dbReference type="ARBA" id="ARBA00022989"/>
    </source>
</evidence>
<organism evidence="10">
    <name type="scientific">Lygus hesperus</name>
    <name type="common">Western plant bug</name>
    <dbReference type="NCBI Taxonomy" id="30085"/>
    <lineage>
        <taxon>Eukaryota</taxon>
        <taxon>Metazoa</taxon>
        <taxon>Ecdysozoa</taxon>
        <taxon>Arthropoda</taxon>
        <taxon>Hexapoda</taxon>
        <taxon>Insecta</taxon>
        <taxon>Pterygota</taxon>
        <taxon>Neoptera</taxon>
        <taxon>Paraneoptera</taxon>
        <taxon>Hemiptera</taxon>
        <taxon>Heteroptera</taxon>
        <taxon>Panheteroptera</taxon>
        <taxon>Cimicomorpha</taxon>
        <taxon>Miridae</taxon>
        <taxon>Mirini</taxon>
        <taxon>Lygus</taxon>
    </lineage>
</organism>
<comment type="subcellular location">
    <subcellularLocation>
        <location evidence="1">Cell membrane</location>
        <topology evidence="1">Multi-pass membrane protein</topology>
    </subcellularLocation>
</comment>
<feature type="transmembrane region" description="Helical" evidence="8">
    <location>
        <begin position="123"/>
        <end position="143"/>
    </location>
</feature>
<feature type="transmembrane region" description="Helical" evidence="8">
    <location>
        <begin position="72"/>
        <end position="94"/>
    </location>
</feature>
<comment type="similarity">
    <text evidence="2">Belongs to the amino acid-polyamine-organocation (APC) superfamily. L-type amino acid transporter (LAT) (TC 2.A.3.8) family.</text>
</comment>
<dbReference type="AlphaFoldDB" id="A0A0A9Y5T6"/>
<feature type="non-terminal residue" evidence="10">
    <location>
        <position position="1"/>
    </location>
</feature>
<dbReference type="PANTHER" id="PTHR11785:SF528">
    <property type="entry name" value="AMINO ACID TRANSPORTER PROTEIN JHI-21"/>
    <property type="match status" value="1"/>
</dbReference>
<keyword evidence="3" id="KW-0813">Transport</keyword>
<feature type="transmembrane region" description="Helical" evidence="8">
    <location>
        <begin position="445"/>
        <end position="463"/>
    </location>
</feature>
<feature type="transmembrane region" description="Helical" evidence="8">
    <location>
        <begin position="189"/>
        <end position="210"/>
    </location>
</feature>